<name>A0A1X2HUQ7_SYNRA</name>
<sequence length="178" mass="20166">MANILCNERDLCDGLSHCQKLTKVHLRHVDSDWSIARTNILDAYYAFMHCPYLDSLALDSCAVITDHFISRLSNLNRLTYVRLVKCNNISARGLEALFSKSMSQLRLVYIEQMVHLDDRACVAMSRLPRLARVCFVGCPNITDQGIDCLIEAGKSVIPCRRRAIIEIKRTCTPSHNVP</sequence>
<dbReference type="InterPro" id="IPR006553">
    <property type="entry name" value="Leu-rich_rpt_Cys-con_subtyp"/>
</dbReference>
<keyword evidence="2" id="KW-1185">Reference proteome</keyword>
<comment type="caution">
    <text evidence="1">The sequence shown here is derived from an EMBL/GenBank/DDBJ whole genome shotgun (WGS) entry which is preliminary data.</text>
</comment>
<reference evidence="1 2" key="1">
    <citation type="submission" date="2016-07" db="EMBL/GenBank/DDBJ databases">
        <title>Pervasive Adenine N6-methylation of Active Genes in Fungi.</title>
        <authorList>
            <consortium name="DOE Joint Genome Institute"/>
            <person name="Mondo S.J."/>
            <person name="Dannebaum R.O."/>
            <person name="Kuo R.C."/>
            <person name="Labutti K."/>
            <person name="Haridas S."/>
            <person name="Kuo A."/>
            <person name="Salamov A."/>
            <person name="Ahrendt S.R."/>
            <person name="Lipzen A."/>
            <person name="Sullivan W."/>
            <person name="Andreopoulos W.B."/>
            <person name="Clum A."/>
            <person name="Lindquist E."/>
            <person name="Daum C."/>
            <person name="Ramamoorthy G.K."/>
            <person name="Gryganskyi A."/>
            <person name="Culley D."/>
            <person name="Magnuson J.K."/>
            <person name="James T.Y."/>
            <person name="O'Malley M.A."/>
            <person name="Stajich J.E."/>
            <person name="Spatafora J.W."/>
            <person name="Visel A."/>
            <person name="Grigoriev I.V."/>
        </authorList>
    </citation>
    <scope>NUCLEOTIDE SEQUENCE [LARGE SCALE GENOMIC DNA]</scope>
    <source>
        <strain evidence="1 2">NRRL 2496</strain>
    </source>
</reference>
<protein>
    <recommendedName>
        <fullName evidence="3">F-box domain-containing protein</fullName>
    </recommendedName>
</protein>
<organism evidence="1 2">
    <name type="scientific">Syncephalastrum racemosum</name>
    <name type="common">Filamentous fungus</name>
    <dbReference type="NCBI Taxonomy" id="13706"/>
    <lineage>
        <taxon>Eukaryota</taxon>
        <taxon>Fungi</taxon>
        <taxon>Fungi incertae sedis</taxon>
        <taxon>Mucoromycota</taxon>
        <taxon>Mucoromycotina</taxon>
        <taxon>Mucoromycetes</taxon>
        <taxon>Mucorales</taxon>
        <taxon>Syncephalastraceae</taxon>
        <taxon>Syncephalastrum</taxon>
    </lineage>
</organism>
<accession>A0A1X2HUQ7</accession>
<dbReference type="InParanoid" id="A0A1X2HUQ7"/>
<dbReference type="EMBL" id="MCGN01000001">
    <property type="protein sequence ID" value="ORZ03307.1"/>
    <property type="molecule type" value="Genomic_DNA"/>
</dbReference>
<dbReference type="SMART" id="SM00367">
    <property type="entry name" value="LRR_CC"/>
    <property type="match status" value="4"/>
</dbReference>
<proteinExistence type="predicted"/>
<gene>
    <name evidence="1" type="ORF">BCR43DRAFT_483110</name>
</gene>
<dbReference type="AlphaFoldDB" id="A0A1X2HUQ7"/>
<dbReference type="Gene3D" id="3.80.10.10">
    <property type="entry name" value="Ribonuclease Inhibitor"/>
    <property type="match status" value="1"/>
</dbReference>
<dbReference type="InterPro" id="IPR032675">
    <property type="entry name" value="LRR_dom_sf"/>
</dbReference>
<evidence type="ECO:0000313" key="2">
    <source>
        <dbReference type="Proteomes" id="UP000242180"/>
    </source>
</evidence>
<dbReference type="Proteomes" id="UP000242180">
    <property type="component" value="Unassembled WGS sequence"/>
</dbReference>
<dbReference type="SUPFAM" id="SSF52047">
    <property type="entry name" value="RNI-like"/>
    <property type="match status" value="1"/>
</dbReference>
<evidence type="ECO:0008006" key="3">
    <source>
        <dbReference type="Google" id="ProtNLM"/>
    </source>
</evidence>
<evidence type="ECO:0000313" key="1">
    <source>
        <dbReference type="EMBL" id="ORZ03307.1"/>
    </source>
</evidence>